<name>A0ABV6N9X2_9BACI</name>
<evidence type="ECO:0000256" key="2">
    <source>
        <dbReference type="ARBA" id="ARBA00023012"/>
    </source>
</evidence>
<gene>
    <name evidence="7" type="ORF">ACFFH4_00720</name>
</gene>
<dbReference type="PANTHER" id="PTHR44591">
    <property type="entry name" value="STRESS RESPONSE REGULATOR PROTEIN 1"/>
    <property type="match status" value="1"/>
</dbReference>
<dbReference type="Gene3D" id="3.40.50.2300">
    <property type="match status" value="1"/>
</dbReference>
<dbReference type="Gene3D" id="1.10.10.10">
    <property type="entry name" value="Winged helix-like DNA-binding domain superfamily/Winged helix DNA-binding domain"/>
    <property type="match status" value="1"/>
</dbReference>
<comment type="caution">
    <text evidence="7">The sequence shown here is derived from an EMBL/GenBank/DDBJ whole genome shotgun (WGS) entry which is preliminary data.</text>
</comment>
<dbReference type="EMBL" id="JBHLTR010000002">
    <property type="protein sequence ID" value="MFC0557575.1"/>
    <property type="molecule type" value="Genomic_DNA"/>
</dbReference>
<dbReference type="InterPro" id="IPR036388">
    <property type="entry name" value="WH-like_DNA-bd_sf"/>
</dbReference>
<accession>A0ABV6N9X2</accession>
<dbReference type="PIRSF" id="PIRSF036382">
    <property type="entry name" value="RR_antiterm"/>
    <property type="match status" value="1"/>
</dbReference>
<organism evidence="7 8">
    <name type="scientific">Halalkalibacter alkalisediminis</name>
    <dbReference type="NCBI Taxonomy" id="935616"/>
    <lineage>
        <taxon>Bacteria</taxon>
        <taxon>Bacillati</taxon>
        <taxon>Bacillota</taxon>
        <taxon>Bacilli</taxon>
        <taxon>Bacillales</taxon>
        <taxon>Bacillaceae</taxon>
        <taxon>Halalkalibacter</taxon>
    </lineage>
</organism>
<evidence type="ECO:0000259" key="5">
    <source>
        <dbReference type="PROSITE" id="PS50110"/>
    </source>
</evidence>
<dbReference type="Pfam" id="PF03861">
    <property type="entry name" value="ANTAR"/>
    <property type="match status" value="1"/>
</dbReference>
<keyword evidence="4" id="KW-0175">Coiled coil</keyword>
<dbReference type="InterPro" id="IPR050595">
    <property type="entry name" value="Bact_response_regulator"/>
</dbReference>
<proteinExistence type="predicted"/>
<dbReference type="PROSITE" id="PS50921">
    <property type="entry name" value="ANTAR"/>
    <property type="match status" value="1"/>
</dbReference>
<keyword evidence="1 3" id="KW-0597">Phosphoprotein</keyword>
<dbReference type="SUPFAM" id="SSF52172">
    <property type="entry name" value="CheY-like"/>
    <property type="match status" value="1"/>
</dbReference>
<protein>
    <submittedName>
        <fullName evidence="7">ANTAR domain-containing response regulator</fullName>
    </submittedName>
</protein>
<dbReference type="PANTHER" id="PTHR44591:SF20">
    <property type="entry name" value="PROTEIN PILH"/>
    <property type="match status" value="1"/>
</dbReference>
<feature type="domain" description="ANTAR" evidence="6">
    <location>
        <begin position="125"/>
        <end position="186"/>
    </location>
</feature>
<keyword evidence="2" id="KW-0902">Two-component regulatory system</keyword>
<sequence length="189" mass="21823">MKRLKILIVDDEPITRLDLKEMLEENGYEVVGEGKNGNEAIEKARTLQPDLIIMDVKMPEMNGVKAASVIRGFSDCAVLLLTAYSYRELIEDAKKASINAYLVKPVKERELLPAIEIAFSQREQLQTLNEKVKKMEQKMEDRKKIEKAKGILMKEWNCSEEQAYRQMRQKSMSNQMSLIKLAEQIIERS</sequence>
<keyword evidence="8" id="KW-1185">Reference proteome</keyword>
<feature type="domain" description="Response regulatory" evidence="5">
    <location>
        <begin position="5"/>
        <end position="119"/>
    </location>
</feature>
<dbReference type="InterPro" id="IPR001789">
    <property type="entry name" value="Sig_transdc_resp-reg_receiver"/>
</dbReference>
<dbReference type="SMART" id="SM00448">
    <property type="entry name" value="REC"/>
    <property type="match status" value="1"/>
</dbReference>
<dbReference type="SMART" id="SM01012">
    <property type="entry name" value="ANTAR"/>
    <property type="match status" value="1"/>
</dbReference>
<dbReference type="InterPro" id="IPR005561">
    <property type="entry name" value="ANTAR"/>
</dbReference>
<dbReference type="RefSeq" id="WP_273845193.1">
    <property type="nucleotide sequence ID" value="NZ_JAQQWT010000012.1"/>
</dbReference>
<dbReference type="Proteomes" id="UP001589833">
    <property type="component" value="Unassembled WGS sequence"/>
</dbReference>
<evidence type="ECO:0000313" key="7">
    <source>
        <dbReference type="EMBL" id="MFC0557575.1"/>
    </source>
</evidence>
<dbReference type="PROSITE" id="PS50110">
    <property type="entry name" value="RESPONSE_REGULATORY"/>
    <property type="match status" value="1"/>
</dbReference>
<reference evidence="7 8" key="1">
    <citation type="submission" date="2024-09" db="EMBL/GenBank/DDBJ databases">
        <authorList>
            <person name="Sun Q."/>
            <person name="Mori K."/>
        </authorList>
    </citation>
    <scope>NUCLEOTIDE SEQUENCE [LARGE SCALE GENOMIC DNA]</scope>
    <source>
        <strain evidence="7 8">NCAIM B.02301</strain>
    </source>
</reference>
<evidence type="ECO:0000256" key="4">
    <source>
        <dbReference type="SAM" id="Coils"/>
    </source>
</evidence>
<dbReference type="InterPro" id="IPR008327">
    <property type="entry name" value="Sig_transdc_resp-reg_antiterm"/>
</dbReference>
<feature type="modified residue" description="4-aspartylphosphate" evidence="3">
    <location>
        <position position="55"/>
    </location>
</feature>
<evidence type="ECO:0000256" key="1">
    <source>
        <dbReference type="ARBA" id="ARBA00022553"/>
    </source>
</evidence>
<dbReference type="Pfam" id="PF00072">
    <property type="entry name" value="Response_reg"/>
    <property type="match status" value="1"/>
</dbReference>
<evidence type="ECO:0000313" key="8">
    <source>
        <dbReference type="Proteomes" id="UP001589833"/>
    </source>
</evidence>
<evidence type="ECO:0000256" key="3">
    <source>
        <dbReference type="PROSITE-ProRule" id="PRU00169"/>
    </source>
</evidence>
<dbReference type="InterPro" id="IPR011006">
    <property type="entry name" value="CheY-like_superfamily"/>
</dbReference>
<feature type="coiled-coil region" evidence="4">
    <location>
        <begin position="118"/>
        <end position="148"/>
    </location>
</feature>
<evidence type="ECO:0000259" key="6">
    <source>
        <dbReference type="PROSITE" id="PS50921"/>
    </source>
</evidence>